<reference evidence="7 8" key="1">
    <citation type="submission" date="2024-04" db="EMBL/GenBank/DDBJ databases">
        <title>Tritrichomonas musculus Genome.</title>
        <authorList>
            <person name="Alves-Ferreira E."/>
            <person name="Grigg M."/>
            <person name="Lorenzi H."/>
            <person name="Galac M."/>
        </authorList>
    </citation>
    <scope>NUCLEOTIDE SEQUENCE [LARGE SCALE GENOMIC DNA]</scope>
    <source>
        <strain evidence="7 8">EAF2021</strain>
    </source>
</reference>
<gene>
    <name evidence="7" type="ORF">M9Y10_043669</name>
</gene>
<feature type="compositionally biased region" description="Basic and acidic residues" evidence="5">
    <location>
        <begin position="418"/>
        <end position="427"/>
    </location>
</feature>
<feature type="region of interest" description="Disordered" evidence="5">
    <location>
        <begin position="745"/>
        <end position="769"/>
    </location>
</feature>
<keyword evidence="8" id="KW-1185">Reference proteome</keyword>
<evidence type="ECO:0000313" key="7">
    <source>
        <dbReference type="EMBL" id="KAK8884555.1"/>
    </source>
</evidence>
<dbReference type="InterPro" id="IPR001965">
    <property type="entry name" value="Znf_PHD"/>
</dbReference>
<dbReference type="InterPro" id="IPR013083">
    <property type="entry name" value="Znf_RING/FYVE/PHD"/>
</dbReference>
<comment type="caution">
    <text evidence="7">The sequence shown here is derived from an EMBL/GenBank/DDBJ whole genome shotgun (WGS) entry which is preliminary data.</text>
</comment>
<evidence type="ECO:0000259" key="6">
    <source>
        <dbReference type="PROSITE" id="PS50016"/>
    </source>
</evidence>
<keyword evidence="1" id="KW-0479">Metal-binding</keyword>
<evidence type="ECO:0000256" key="1">
    <source>
        <dbReference type="ARBA" id="ARBA00022723"/>
    </source>
</evidence>
<feature type="compositionally biased region" description="Basic residues" evidence="5">
    <location>
        <begin position="757"/>
        <end position="769"/>
    </location>
</feature>
<keyword evidence="2 4" id="KW-0863">Zinc-finger</keyword>
<feature type="compositionally biased region" description="Low complexity" evidence="5">
    <location>
        <begin position="429"/>
        <end position="448"/>
    </location>
</feature>
<dbReference type="EMBL" id="JAPFFF010000008">
    <property type="protein sequence ID" value="KAK8884555.1"/>
    <property type="molecule type" value="Genomic_DNA"/>
</dbReference>
<name>A0ABR2K393_9EUKA</name>
<dbReference type="PROSITE" id="PS50016">
    <property type="entry name" value="ZF_PHD_2"/>
    <property type="match status" value="1"/>
</dbReference>
<proteinExistence type="predicted"/>
<dbReference type="InterPro" id="IPR019787">
    <property type="entry name" value="Znf_PHD-finger"/>
</dbReference>
<dbReference type="Pfam" id="PF13831">
    <property type="entry name" value="PHD_2"/>
    <property type="match status" value="1"/>
</dbReference>
<feature type="region of interest" description="Disordered" evidence="5">
    <location>
        <begin position="563"/>
        <end position="709"/>
    </location>
</feature>
<keyword evidence="3" id="KW-0862">Zinc</keyword>
<dbReference type="Proteomes" id="UP001470230">
    <property type="component" value="Unassembled WGS sequence"/>
</dbReference>
<sequence length="769" mass="86478">MKNANVFEQQQPELQQLHKQQLTNVPHVSPQINTNEATAAANNFQIRLPSIQNITYGNSFVPPSDNIIPRSTNLPLVSISSNNVKTENPMLIQPPNPIYTFDSNNQPIRIRCTCKEGATDCLLLRCSICGYYVHAKCVGIARLPPGAKYVCPYCGNRPLRCICNHNDKYDEPIIQCTKCHYWVHKSCAGFTFGINPKGFLCDQCGTPTYHLPKPFFSEKSLCIDQTSDITPEERFSIINKLPNGEFKDFVVDDLNKSEFPFRDTMIRYVDEFAPCLFNYSHEFWKHFATTLSDILHCKKIDIINAIDELVVSILYKPLPASIDPPVPHLFVSDSIRSNVESESLTRYESIPSTKPIYVTNDMAVCTETPIENNGFICEIYGILCHEDEIDATNGIPRNCFNILNTKVAINASGNSVSQDHHDNDHQTANDNSANNDENSNTNDSSNNKNNLYEANQAVCFIKRSFNFNCIVRLFRFGGEVRAGLFGVRAKGPLSEERVFKPQKKEKDAYGSIDADEDAIDKMKKALLAIPKGGELFLPLDADIPYSVLMPIWKEKKVRGHKNVNVPAVENSNDNVETDQDGSNINDDNNSAQQKKGPGKKRKRKNTATRRKKTSKSSSSSAYGRNKDDDDNDDENGNDDDDGNNNDAKDDEIDGNGSSDNENANDNDSDIYTNRRNSSNKSSTSNNSKRRTSKANLPYSRATKVETRAMRTRAREEFPFSLTLLSAFQEDACPPIPIVLKDQKEIDEENPDPSSIRARLRNPHHKRIVY</sequence>
<evidence type="ECO:0000256" key="5">
    <source>
        <dbReference type="SAM" id="MobiDB-lite"/>
    </source>
</evidence>
<organism evidence="7 8">
    <name type="scientific">Tritrichomonas musculus</name>
    <dbReference type="NCBI Taxonomy" id="1915356"/>
    <lineage>
        <taxon>Eukaryota</taxon>
        <taxon>Metamonada</taxon>
        <taxon>Parabasalia</taxon>
        <taxon>Tritrichomonadida</taxon>
        <taxon>Tritrichomonadidae</taxon>
        <taxon>Tritrichomonas</taxon>
    </lineage>
</organism>
<feature type="compositionally biased region" description="Acidic residues" evidence="5">
    <location>
        <begin position="628"/>
        <end position="653"/>
    </location>
</feature>
<dbReference type="SMART" id="SM00249">
    <property type="entry name" value="PHD"/>
    <property type="match status" value="2"/>
</dbReference>
<feature type="compositionally biased region" description="Basic residues" evidence="5">
    <location>
        <begin position="596"/>
        <end position="614"/>
    </location>
</feature>
<accession>A0ABR2K393</accession>
<evidence type="ECO:0000256" key="4">
    <source>
        <dbReference type="PROSITE-ProRule" id="PRU00146"/>
    </source>
</evidence>
<dbReference type="Gene3D" id="3.30.40.10">
    <property type="entry name" value="Zinc/RING finger domain, C3HC4 (zinc finger)"/>
    <property type="match status" value="2"/>
</dbReference>
<dbReference type="SUPFAM" id="SSF57903">
    <property type="entry name" value="FYVE/PHD zinc finger"/>
    <property type="match status" value="2"/>
</dbReference>
<dbReference type="CDD" id="cd15489">
    <property type="entry name" value="PHD_SF"/>
    <property type="match status" value="1"/>
</dbReference>
<feature type="compositionally biased region" description="Polar residues" evidence="5">
    <location>
        <begin position="569"/>
        <end position="593"/>
    </location>
</feature>
<protein>
    <recommendedName>
        <fullName evidence="6">PHD-type domain-containing protein</fullName>
    </recommendedName>
</protein>
<evidence type="ECO:0000313" key="8">
    <source>
        <dbReference type="Proteomes" id="UP001470230"/>
    </source>
</evidence>
<dbReference type="InterPro" id="IPR011011">
    <property type="entry name" value="Znf_FYVE_PHD"/>
</dbReference>
<evidence type="ECO:0000256" key="2">
    <source>
        <dbReference type="ARBA" id="ARBA00022771"/>
    </source>
</evidence>
<evidence type="ECO:0000256" key="3">
    <source>
        <dbReference type="ARBA" id="ARBA00022833"/>
    </source>
</evidence>
<feature type="region of interest" description="Disordered" evidence="5">
    <location>
        <begin position="413"/>
        <end position="448"/>
    </location>
</feature>
<feature type="compositionally biased region" description="Low complexity" evidence="5">
    <location>
        <begin position="673"/>
        <end position="686"/>
    </location>
</feature>
<feature type="domain" description="PHD-type" evidence="6">
    <location>
        <begin position="148"/>
        <end position="207"/>
    </location>
</feature>